<reference evidence="1" key="1">
    <citation type="journal article" date="2015" name="Nature">
        <title>Complex archaea that bridge the gap between prokaryotes and eukaryotes.</title>
        <authorList>
            <person name="Spang A."/>
            <person name="Saw J.H."/>
            <person name="Jorgensen S.L."/>
            <person name="Zaremba-Niedzwiedzka K."/>
            <person name="Martijn J."/>
            <person name="Lind A.E."/>
            <person name="van Eijk R."/>
            <person name="Schleper C."/>
            <person name="Guy L."/>
            <person name="Ettema T.J."/>
        </authorList>
    </citation>
    <scope>NUCLEOTIDE SEQUENCE</scope>
</reference>
<dbReference type="EMBL" id="LAZR01000057">
    <property type="protein sequence ID" value="KKN97450.1"/>
    <property type="molecule type" value="Genomic_DNA"/>
</dbReference>
<dbReference type="AlphaFoldDB" id="A0A0F9UWQ3"/>
<comment type="caution">
    <text evidence="1">The sequence shown here is derived from an EMBL/GenBank/DDBJ whole genome shotgun (WGS) entry which is preliminary data.</text>
</comment>
<proteinExistence type="predicted"/>
<sequence length="111" mass="12906">MAKITQLPNGLDRAQREQRREWRKVFDDMGYHGEWAEALLDELSKTMAALQAPQEVNIPFSFSQPLSDVQLQELEGCVRSFYAGQLAEICETLDEARQKVYELLLEKYQPR</sequence>
<name>A0A0F9UWQ3_9ZZZZ</name>
<organism evidence="1">
    <name type="scientific">marine sediment metagenome</name>
    <dbReference type="NCBI Taxonomy" id="412755"/>
    <lineage>
        <taxon>unclassified sequences</taxon>
        <taxon>metagenomes</taxon>
        <taxon>ecological metagenomes</taxon>
    </lineage>
</organism>
<gene>
    <name evidence="1" type="ORF">LCGC14_0155690</name>
</gene>
<evidence type="ECO:0000313" key="1">
    <source>
        <dbReference type="EMBL" id="KKN97450.1"/>
    </source>
</evidence>
<accession>A0A0F9UWQ3</accession>
<protein>
    <submittedName>
        <fullName evidence="1">Uncharacterized protein</fullName>
    </submittedName>
</protein>